<dbReference type="AlphaFoldDB" id="A0A5T2XVM4"/>
<proteinExistence type="predicted"/>
<evidence type="ECO:0000313" key="1">
    <source>
        <dbReference type="EMBL" id="EAM8998421.1"/>
    </source>
</evidence>
<organism evidence="1">
    <name type="scientific">Salmonella enterica</name>
    <name type="common">Salmonella choleraesuis</name>
    <dbReference type="NCBI Taxonomy" id="28901"/>
    <lineage>
        <taxon>Bacteria</taxon>
        <taxon>Pseudomonadati</taxon>
        <taxon>Pseudomonadota</taxon>
        <taxon>Gammaproteobacteria</taxon>
        <taxon>Enterobacterales</taxon>
        <taxon>Enterobacteriaceae</taxon>
        <taxon>Salmonella</taxon>
    </lineage>
</organism>
<dbReference type="EMBL" id="AACWKH010000053">
    <property type="protein sequence ID" value="EAM8998421.1"/>
    <property type="molecule type" value="Genomic_DNA"/>
</dbReference>
<accession>A0A5T2XVM4</accession>
<name>A0A5T2XVM4_SALER</name>
<reference evidence="1" key="1">
    <citation type="submission" date="2018-05" db="EMBL/GenBank/DDBJ databases">
        <authorList>
            <consortium name="GenomeTrakr network: Whole genome sequencing for foodborne pathogen traceback"/>
        </authorList>
    </citation>
    <scope>NUCLEOTIDE SEQUENCE</scope>
    <source>
        <strain evidence="1">FDA00013149</strain>
    </source>
</reference>
<sequence>MKETKTRHGSLLNYYQRQLNGFTKLSIVNGMCNLNIQAIFNFEIHCVKHKHSFDSLIFIRCWKGLAKRMSMLDQRSTLKAFIKIFRLFYLPITWRKIIKLCCYDLMLRLHWKVAYGQKYKIIFLGKWTLGGEATTDKFNEQIRVFCCWELI</sequence>
<protein>
    <submittedName>
        <fullName evidence="1">Uncharacterized protein</fullName>
    </submittedName>
</protein>
<comment type="caution">
    <text evidence="1">The sequence shown here is derived from an EMBL/GenBank/DDBJ whole genome shotgun (WGS) entry which is preliminary data.</text>
</comment>
<gene>
    <name evidence="1" type="ORF">DLN26_22975</name>
</gene>